<dbReference type="AlphaFoldDB" id="A0AAJ6QXX4"/>
<evidence type="ECO:0000313" key="10">
    <source>
        <dbReference type="RefSeq" id="XP_003747453.1"/>
    </source>
</evidence>
<evidence type="ECO:0000256" key="7">
    <source>
        <dbReference type="RuleBase" id="RU079119"/>
    </source>
</evidence>
<evidence type="ECO:0000256" key="1">
    <source>
        <dbReference type="ARBA" id="ARBA00004141"/>
    </source>
</evidence>
<feature type="transmembrane region" description="Helical" evidence="7">
    <location>
        <begin position="164"/>
        <end position="187"/>
    </location>
</feature>
<comment type="similarity">
    <text evidence="7">Belongs to the DHHC palmitoyltransferase family.</text>
</comment>
<dbReference type="GO" id="GO:0019706">
    <property type="term" value="F:protein-cysteine S-palmitoyltransferase activity"/>
    <property type="evidence" value="ECO:0007669"/>
    <property type="project" value="UniProtKB-EC"/>
</dbReference>
<dbReference type="EC" id="2.3.1.225" evidence="7"/>
<keyword evidence="4 7" id="KW-1133">Transmembrane helix</keyword>
<keyword evidence="5 7" id="KW-0472">Membrane</keyword>
<evidence type="ECO:0000259" key="8">
    <source>
        <dbReference type="Pfam" id="PF01529"/>
    </source>
</evidence>
<dbReference type="GeneID" id="100899659"/>
<comment type="subcellular location">
    <subcellularLocation>
        <location evidence="1">Membrane</location>
        <topology evidence="1">Multi-pass membrane protein</topology>
    </subcellularLocation>
</comment>
<feature type="transmembrane region" description="Helical" evidence="7">
    <location>
        <begin position="207"/>
        <end position="232"/>
    </location>
</feature>
<dbReference type="RefSeq" id="XP_003747453.1">
    <property type="nucleotide sequence ID" value="XM_003747405.1"/>
</dbReference>
<feature type="transmembrane region" description="Helical" evidence="7">
    <location>
        <begin position="49"/>
        <end position="70"/>
    </location>
</feature>
<keyword evidence="6 7" id="KW-0012">Acyltransferase</keyword>
<evidence type="ECO:0000256" key="3">
    <source>
        <dbReference type="ARBA" id="ARBA00022692"/>
    </source>
</evidence>
<protein>
    <recommendedName>
        <fullName evidence="7">Palmitoyltransferase</fullName>
        <ecNumber evidence="7">2.3.1.225</ecNumber>
    </recommendedName>
</protein>
<keyword evidence="2 7" id="KW-0808">Transferase</keyword>
<name>A0AAJ6QXX4_9ACAR</name>
<dbReference type="PROSITE" id="PS50216">
    <property type="entry name" value="DHHC"/>
    <property type="match status" value="1"/>
</dbReference>
<dbReference type="KEGG" id="goe:100899659"/>
<dbReference type="Pfam" id="PF01529">
    <property type="entry name" value="DHHC"/>
    <property type="match status" value="1"/>
</dbReference>
<evidence type="ECO:0000256" key="5">
    <source>
        <dbReference type="ARBA" id="ARBA00023136"/>
    </source>
</evidence>
<dbReference type="PANTHER" id="PTHR12246">
    <property type="entry name" value="PALMITOYLTRANSFERASE ZDHHC16"/>
    <property type="match status" value="1"/>
</dbReference>
<dbReference type="InterPro" id="IPR039859">
    <property type="entry name" value="PFA4/ZDH16/20/ERF2-like"/>
</dbReference>
<sequence>MPSSTIWKFLKRIGILALRFWGGGALSIISLIVVIGYQRAVSQLIESTVTAVFQMTVVLFCYFLMLWSYYRTNFTRPSPIPEAFRLSEDELNMLKSQRGFLARAYANYLADLKDIPRGLNLCMRCRLFVPPRAHHCRICGRCILRMDHHCPFFGNCIHFGNMKFFLLTLIYAFVSCAFIVTTLYTIMHGPYPHFDKTNRRLSEMDEYLLTAVFAISMASSLAIGAFLAYCLWHVFRNSTPVELFIAIKNKYPRGSPYDNGAYHNWREIFGPVILAWFLPLSSTVGDGVTFREGRRCLPA</sequence>
<evidence type="ECO:0000313" key="9">
    <source>
        <dbReference type="Proteomes" id="UP000694867"/>
    </source>
</evidence>
<feature type="transmembrane region" description="Helical" evidence="7">
    <location>
        <begin position="16"/>
        <end position="37"/>
    </location>
</feature>
<evidence type="ECO:0000256" key="2">
    <source>
        <dbReference type="ARBA" id="ARBA00022679"/>
    </source>
</evidence>
<comment type="catalytic activity">
    <reaction evidence="7">
        <text>L-cysteinyl-[protein] + hexadecanoyl-CoA = S-hexadecanoyl-L-cysteinyl-[protein] + CoA</text>
        <dbReference type="Rhea" id="RHEA:36683"/>
        <dbReference type="Rhea" id="RHEA-COMP:10131"/>
        <dbReference type="Rhea" id="RHEA-COMP:11032"/>
        <dbReference type="ChEBI" id="CHEBI:29950"/>
        <dbReference type="ChEBI" id="CHEBI:57287"/>
        <dbReference type="ChEBI" id="CHEBI:57379"/>
        <dbReference type="ChEBI" id="CHEBI:74151"/>
        <dbReference type="EC" id="2.3.1.225"/>
    </reaction>
</comment>
<organism evidence="9 10">
    <name type="scientific">Galendromus occidentalis</name>
    <name type="common">western predatory mite</name>
    <dbReference type="NCBI Taxonomy" id="34638"/>
    <lineage>
        <taxon>Eukaryota</taxon>
        <taxon>Metazoa</taxon>
        <taxon>Ecdysozoa</taxon>
        <taxon>Arthropoda</taxon>
        <taxon>Chelicerata</taxon>
        <taxon>Arachnida</taxon>
        <taxon>Acari</taxon>
        <taxon>Parasitiformes</taxon>
        <taxon>Mesostigmata</taxon>
        <taxon>Gamasina</taxon>
        <taxon>Phytoseioidea</taxon>
        <taxon>Phytoseiidae</taxon>
        <taxon>Typhlodrominae</taxon>
        <taxon>Galendromus</taxon>
    </lineage>
</organism>
<feature type="domain" description="Palmitoyltransferase DHHC" evidence="8">
    <location>
        <begin position="119"/>
        <end position="242"/>
    </location>
</feature>
<proteinExistence type="inferred from homology"/>
<dbReference type="Proteomes" id="UP000694867">
    <property type="component" value="Unplaced"/>
</dbReference>
<reference evidence="10" key="1">
    <citation type="submission" date="2025-08" db="UniProtKB">
        <authorList>
            <consortium name="RefSeq"/>
        </authorList>
    </citation>
    <scope>IDENTIFICATION</scope>
</reference>
<dbReference type="GO" id="GO:0016020">
    <property type="term" value="C:membrane"/>
    <property type="evidence" value="ECO:0007669"/>
    <property type="project" value="UniProtKB-SubCell"/>
</dbReference>
<accession>A0AAJ6QXX4</accession>
<gene>
    <name evidence="10" type="primary">LOC100899659</name>
</gene>
<keyword evidence="9" id="KW-1185">Reference proteome</keyword>
<keyword evidence="3 7" id="KW-0812">Transmembrane</keyword>
<comment type="domain">
    <text evidence="7">The DHHC domain is required for palmitoyltransferase activity.</text>
</comment>
<evidence type="ECO:0000256" key="4">
    <source>
        <dbReference type="ARBA" id="ARBA00022989"/>
    </source>
</evidence>
<evidence type="ECO:0000256" key="6">
    <source>
        <dbReference type="ARBA" id="ARBA00023315"/>
    </source>
</evidence>
<dbReference type="InterPro" id="IPR001594">
    <property type="entry name" value="Palmitoyltrfase_DHHC"/>
</dbReference>